<organism evidence="1">
    <name type="scientific">marine metagenome</name>
    <dbReference type="NCBI Taxonomy" id="408172"/>
    <lineage>
        <taxon>unclassified sequences</taxon>
        <taxon>metagenomes</taxon>
        <taxon>ecological metagenomes</taxon>
    </lineage>
</organism>
<accession>A0A383BSR0</accession>
<reference evidence="1" key="1">
    <citation type="submission" date="2018-05" db="EMBL/GenBank/DDBJ databases">
        <authorList>
            <person name="Lanie J.A."/>
            <person name="Ng W.-L."/>
            <person name="Kazmierczak K.M."/>
            <person name="Andrzejewski T.M."/>
            <person name="Davidsen T.M."/>
            <person name="Wayne K.J."/>
            <person name="Tettelin H."/>
            <person name="Glass J.I."/>
            <person name="Rusch D."/>
            <person name="Podicherti R."/>
            <person name="Tsui H.-C.T."/>
            <person name="Winkler M.E."/>
        </authorList>
    </citation>
    <scope>NUCLEOTIDE SEQUENCE</scope>
</reference>
<sequence>AGRRDLIGSAFVQMMDLDEHPQLWAPPPELVDQTALLGGPPRHGLGRGLKVAKETIIGLLTALELFESGQYDVEVERQRIILEKIVQDLQGLPLSCRVEESLDGESSPLLDIALDESVLGRTAFQVCRALRDGKPAIYPGHARLARGSLMIHPLHLDEDTAKALARRIAEEVN</sequence>
<evidence type="ECO:0008006" key="2">
    <source>
        <dbReference type="Google" id="ProtNLM"/>
    </source>
</evidence>
<dbReference type="InterPro" id="IPR015424">
    <property type="entry name" value="PyrdxlP-dep_Trfase"/>
</dbReference>
<proteinExistence type="predicted"/>
<protein>
    <recommendedName>
        <fullName evidence="2">Aminotransferase class III-fold pyridoxal phosphate-dependent enzyme</fullName>
    </recommendedName>
</protein>
<dbReference type="SUPFAM" id="SSF53383">
    <property type="entry name" value="PLP-dependent transferases"/>
    <property type="match status" value="1"/>
</dbReference>
<name>A0A383BSR0_9ZZZZ</name>
<dbReference type="AlphaFoldDB" id="A0A383BSR0"/>
<dbReference type="EMBL" id="UINC01202926">
    <property type="protein sequence ID" value="SVE22952.1"/>
    <property type="molecule type" value="Genomic_DNA"/>
</dbReference>
<feature type="non-terminal residue" evidence="1">
    <location>
        <position position="1"/>
    </location>
</feature>
<gene>
    <name evidence="1" type="ORF">METZ01_LOCUS475806</name>
</gene>
<evidence type="ECO:0000313" key="1">
    <source>
        <dbReference type="EMBL" id="SVE22952.1"/>
    </source>
</evidence>